<dbReference type="InterPro" id="IPR057981">
    <property type="entry name" value="TPR_LAA1-like_C"/>
</dbReference>
<dbReference type="GO" id="GO:0005794">
    <property type="term" value="C:Golgi apparatus"/>
    <property type="evidence" value="ECO:0007669"/>
    <property type="project" value="TreeGrafter"/>
</dbReference>
<evidence type="ECO:0000313" key="5">
    <source>
        <dbReference type="EMBL" id="ORY24869.1"/>
    </source>
</evidence>
<dbReference type="Pfam" id="PF25808">
    <property type="entry name" value="TPR_LAA1_C"/>
    <property type="match status" value="1"/>
</dbReference>
<evidence type="ECO:0000313" key="6">
    <source>
        <dbReference type="Proteomes" id="UP000193986"/>
    </source>
</evidence>
<feature type="repeat" description="HEAT" evidence="2">
    <location>
        <begin position="925"/>
        <end position="963"/>
    </location>
</feature>
<dbReference type="OrthoDB" id="192608at2759"/>
<dbReference type="GO" id="GO:0030139">
    <property type="term" value="C:endocytic vesicle"/>
    <property type="evidence" value="ECO:0007669"/>
    <property type="project" value="TreeGrafter"/>
</dbReference>
<comment type="similarity">
    <text evidence="1">Belongs to the HEATR5 family.</text>
</comment>
<feature type="region of interest" description="Disordered" evidence="3">
    <location>
        <begin position="2011"/>
        <end position="2035"/>
    </location>
</feature>
<evidence type="ECO:0000256" key="2">
    <source>
        <dbReference type="PROSITE-ProRule" id="PRU00103"/>
    </source>
</evidence>
<organism evidence="5 6">
    <name type="scientific">Naematelia encephala</name>
    <dbReference type="NCBI Taxonomy" id="71784"/>
    <lineage>
        <taxon>Eukaryota</taxon>
        <taxon>Fungi</taxon>
        <taxon>Dikarya</taxon>
        <taxon>Basidiomycota</taxon>
        <taxon>Agaricomycotina</taxon>
        <taxon>Tremellomycetes</taxon>
        <taxon>Tremellales</taxon>
        <taxon>Naemateliaceae</taxon>
        <taxon>Naematelia</taxon>
    </lineage>
</organism>
<dbReference type="InterPro" id="IPR040108">
    <property type="entry name" value="Laa1/Sip1/HEATR5"/>
</dbReference>
<proteinExistence type="inferred from homology"/>
<dbReference type="InterPro" id="IPR046837">
    <property type="entry name" value="Laa1/Sip1/HEATR5-like_HEAT"/>
</dbReference>
<dbReference type="GO" id="GO:0008104">
    <property type="term" value="P:intracellular protein localization"/>
    <property type="evidence" value="ECO:0007669"/>
    <property type="project" value="TreeGrafter"/>
</dbReference>
<dbReference type="Pfam" id="PF20210">
    <property type="entry name" value="Laa1_Sip1_HTR5"/>
    <property type="match status" value="1"/>
</dbReference>
<dbReference type="PROSITE" id="PS50077">
    <property type="entry name" value="HEAT_REPEAT"/>
    <property type="match status" value="1"/>
</dbReference>
<accession>A0A1Y2AQL1</accession>
<dbReference type="Proteomes" id="UP000193986">
    <property type="component" value="Unassembled WGS sequence"/>
</dbReference>
<name>A0A1Y2AQL1_9TREE</name>
<dbReference type="GO" id="GO:0016020">
    <property type="term" value="C:membrane"/>
    <property type="evidence" value="ECO:0007669"/>
    <property type="project" value="TreeGrafter"/>
</dbReference>
<dbReference type="EMBL" id="MCFC01000063">
    <property type="protein sequence ID" value="ORY24869.1"/>
    <property type="molecule type" value="Genomic_DNA"/>
</dbReference>
<dbReference type="GO" id="GO:0006897">
    <property type="term" value="P:endocytosis"/>
    <property type="evidence" value="ECO:0007669"/>
    <property type="project" value="TreeGrafter"/>
</dbReference>
<evidence type="ECO:0000259" key="4">
    <source>
        <dbReference type="Pfam" id="PF25808"/>
    </source>
</evidence>
<protein>
    <submittedName>
        <fullName evidence="5">Putative clathrin-coated vesicle protein</fullName>
    </submittedName>
</protein>
<dbReference type="GO" id="GO:0005829">
    <property type="term" value="C:cytosol"/>
    <property type="evidence" value="ECO:0007669"/>
    <property type="project" value="GOC"/>
</dbReference>
<dbReference type="InParanoid" id="A0A1Y2AQL1"/>
<dbReference type="FunCoup" id="A0A1Y2AQL1">
    <property type="interactions" value="198"/>
</dbReference>
<dbReference type="GO" id="GO:0042147">
    <property type="term" value="P:retrograde transport, endosome to Golgi"/>
    <property type="evidence" value="ECO:0007669"/>
    <property type="project" value="TreeGrafter"/>
</dbReference>
<keyword evidence="6" id="KW-1185">Reference proteome</keyword>
<dbReference type="InterPro" id="IPR011989">
    <property type="entry name" value="ARM-like"/>
</dbReference>
<reference evidence="5 6" key="1">
    <citation type="submission" date="2016-07" db="EMBL/GenBank/DDBJ databases">
        <title>Pervasive Adenine N6-methylation of Active Genes in Fungi.</title>
        <authorList>
            <consortium name="DOE Joint Genome Institute"/>
            <person name="Mondo S.J."/>
            <person name="Dannebaum R.O."/>
            <person name="Kuo R.C."/>
            <person name="Labutti K."/>
            <person name="Haridas S."/>
            <person name="Kuo A."/>
            <person name="Salamov A."/>
            <person name="Ahrendt S.R."/>
            <person name="Lipzen A."/>
            <person name="Sullivan W."/>
            <person name="Andreopoulos W.B."/>
            <person name="Clum A."/>
            <person name="Lindquist E."/>
            <person name="Daum C."/>
            <person name="Ramamoorthy G.K."/>
            <person name="Gryganskyi A."/>
            <person name="Culley D."/>
            <person name="Magnuson J.K."/>
            <person name="James T.Y."/>
            <person name="O'Malley M.A."/>
            <person name="Stajich J.E."/>
            <person name="Spatafora J.W."/>
            <person name="Visel A."/>
            <person name="Grigoriev I.V."/>
        </authorList>
    </citation>
    <scope>NUCLEOTIDE SEQUENCE [LARGE SCALE GENOMIC DNA]</scope>
    <source>
        <strain evidence="5 6">68-887.2</strain>
    </source>
</reference>
<dbReference type="PANTHER" id="PTHR21663">
    <property type="entry name" value="HYPOTHETICAL HEAT DOMAIN-CONTAINING"/>
    <property type="match status" value="1"/>
</dbReference>
<dbReference type="STRING" id="71784.A0A1Y2AQL1"/>
<evidence type="ECO:0000256" key="1">
    <source>
        <dbReference type="ARBA" id="ARBA00008304"/>
    </source>
</evidence>
<dbReference type="InterPro" id="IPR016024">
    <property type="entry name" value="ARM-type_fold"/>
</dbReference>
<dbReference type="SUPFAM" id="SSF48371">
    <property type="entry name" value="ARM repeat"/>
    <property type="match status" value="2"/>
</dbReference>
<dbReference type="PANTHER" id="PTHR21663:SF0">
    <property type="entry name" value="HEAT REPEAT-CONTAINING PROTEIN 5B"/>
    <property type="match status" value="1"/>
</dbReference>
<dbReference type="InterPro" id="IPR021133">
    <property type="entry name" value="HEAT_type_2"/>
</dbReference>
<gene>
    <name evidence="5" type="ORF">BCR39DRAFT_561333</name>
</gene>
<feature type="region of interest" description="Disordered" evidence="3">
    <location>
        <begin position="274"/>
        <end position="301"/>
    </location>
</feature>
<feature type="domain" description="LAA1-like C-terminal TPR repeats" evidence="4">
    <location>
        <begin position="1852"/>
        <end position="2015"/>
    </location>
</feature>
<feature type="compositionally biased region" description="Basic and acidic residues" evidence="3">
    <location>
        <begin position="2024"/>
        <end position="2035"/>
    </location>
</feature>
<dbReference type="Gene3D" id="1.25.10.10">
    <property type="entry name" value="Leucine-rich Repeat Variant"/>
    <property type="match status" value="2"/>
</dbReference>
<evidence type="ECO:0000256" key="3">
    <source>
        <dbReference type="SAM" id="MobiDB-lite"/>
    </source>
</evidence>
<sequence>MSDGSSTEALKIQESRFTGDGSDLTLLHWLRQAEQAIETLPNDTLLANVQALHAFFLKLLLPSPNQTLPKPGRPIRHLVTRCLIKLHKRVESRSLFDFVQGLIRGVSDGGSKNMSAAENVARVACWYCIGEIIKEHGTNMMSFMAEICTSSTKVLRNSNLSVLLRTHAVVAFSRSLVSAGRALPDTLFKDLLKALRGGLQDRALPVQRACADTFVSLHTYTAACPLQATIDGVVPLALKSLETADFLTRRSLSRMVAHLLAATQAPGSGVVQNVVGKGGAKKDGEGDSGEPSVITSAPEDRGSKTLYTTQELLRSLSMPYNRPNAPRKLRNAIIDIYATLFTVLGSSYVESHYGEIVKHIMDELVIRQTTHSTRYEKLATREAVEILLRDLIGVRLLSEAGQVAAIRELTNSYLKKWQPQSLPGQRNTDKHVLIIVLHEIAGLLEQLGNAPPQITEILAEPLIRLLSHDSYSTRLAASYTLRRFCTLNPNQLPRMLNILLADVTKDLSILGTPTATKELANRIVGKSFALAALIAVSPTRPLYVSHDISTKVFDLAVSLLKKSGEHDIKSATIEVQIAWYLVAALMSLGPSFVKLHLPQLLVLWRNALPKPTSKDSSVGERGEAEWSFLLQVRECTLAAVLNFLRHNQPLINIDVARRLATLFTNTLNFVNGFATAYADALREHVNNPNAPTSPIFTARPSLVEREANLRRRVFQSFTALGPSSATESMQPALLQAAITVFADPENYSGSATQAAIAAQSGHFGGLWQATDGYAFGVTSLLGSREIEGTGEGDEAYLNRDRIEMAIESQLTHPILGSLEHDFLELLASRPLPAPPRPAPPASGVIDAGVELFSTMFPHQNLQGQVQSLATLSSHVRSSKLERNPGRKQAVVANTMAALKRSLANVEGTGPKNRKSLGSTQVSDMIKSLLQDAVLDSYPSIRQAAAESMGFLSSIAGSAYLSSQVQWLVDQVVNNRIPESRAGCAAAFGAIYSSVGGLAGGPILKTIVNILMSLATDPHPVVHFYAMAALSQVVNAANLSYEPYIPTTLGMLANIYLLETHEPDGGSLGSVNLRGDLPAYQVICRILHALIGVLGPELQEPGRIRSLVFLLVHEFSEETDEGLAVEGIKCVQQFLMFAPTAVDIPKLLSTFRTHLASTRRPLKVAAITALYQIVQRDAVLISKLGGNQLVEDLFGLLDDDPSLEGVRNVIVSWLQQTAAALPGGWIDLCQRIMTRTSAQKAAQAQQQPSSGPAFIDDEGESFAAEATSNTSNGLSSRWRTQLFALSCLHAIVLAAADGGKPEHFDPVLAQRLGLNPRHMLFSRVADLIRMAFSASAAMVMEIRLAGLVVLRDVVEKFATSADPDFEGSLLLEQHQAPIAAALTPSFGSDSAPEVLANAVQVCAVFVGSGVVKEVGRMGRILRLLTSALEQCKDGEMVSLGDAENLSANASVMLKISILAAWAELQVASTRQAYLNDVIKPYRYLLGPFWVGALRDYAHLRTDPEMGLGVTVGGLDLSAGMGRDVLLPYYEQAVSPLLHALAISLLASDAFVLGALDGQTFSSPTPPTTTPMLKPEPMANFYIIYGLAFESLVKAMGDSNAITLADTSLKAMQSLVRPDISGNVFDGAFFDELCTVCYRIGMGEGAVVKADMCEVVQSFVVARKGIMGYDAAQTRRCLAVITFVLRTSISSPESPSSFSYSDTVTDRVHLLKTAFLAYARIVECIDAPQRADLCAVAVHLFGELLKDETPHMDVAGGCLPVLKALLDLALGPSVQVPGVTATGDKLVHGLLSSCLGNIDDMRTRVNPVASIKIKNNLLAIVLVLTSLPASVKVSREVIEQICYDTGHNLGSAAERPELGLTAVHCATTLLLASLRPLPSPLNAAPAPSPILQHAALHLLPPLINHLADSVVASSTSNSNTVVDGVREIIKGLVQYTSGLPEGVKPRGYGILLPTLCLLLDPADADARSILHSVATATLLGLAQGSPGAFKDATMGMAEGERAGLERAVREAAGTARGVSGGGTGGAERKGIELRSFG</sequence>
<comment type="caution">
    <text evidence="5">The sequence shown here is derived from an EMBL/GenBank/DDBJ whole genome shotgun (WGS) entry which is preliminary data.</text>
</comment>